<comment type="caution">
    <text evidence="3">The sequence shown here is derived from an EMBL/GenBank/DDBJ whole genome shotgun (WGS) entry which is preliminary data.</text>
</comment>
<proteinExistence type="predicted"/>
<evidence type="ECO:0000313" key="3">
    <source>
        <dbReference type="EMBL" id="OXA54833.1"/>
    </source>
</evidence>
<protein>
    <submittedName>
        <fullName evidence="3">Uncharacterized protein</fullName>
    </submittedName>
</protein>
<evidence type="ECO:0000256" key="1">
    <source>
        <dbReference type="SAM" id="MobiDB-lite"/>
    </source>
</evidence>
<evidence type="ECO:0000313" key="4">
    <source>
        <dbReference type="Proteomes" id="UP000198287"/>
    </source>
</evidence>
<dbReference type="Proteomes" id="UP000198287">
    <property type="component" value="Unassembled WGS sequence"/>
</dbReference>
<accession>A0A226EBB6</accession>
<feature type="region of interest" description="Disordered" evidence="1">
    <location>
        <begin position="235"/>
        <end position="255"/>
    </location>
</feature>
<reference evidence="3 4" key="1">
    <citation type="submission" date="2015-12" db="EMBL/GenBank/DDBJ databases">
        <title>The genome of Folsomia candida.</title>
        <authorList>
            <person name="Faddeeva A."/>
            <person name="Derks M.F."/>
            <person name="Anvar Y."/>
            <person name="Smit S."/>
            <person name="Van Straalen N."/>
            <person name="Roelofs D."/>
        </authorList>
    </citation>
    <scope>NUCLEOTIDE SEQUENCE [LARGE SCALE GENOMIC DNA]</scope>
    <source>
        <strain evidence="3 4">VU population</strain>
        <tissue evidence="3">Whole body</tissue>
    </source>
</reference>
<name>A0A226EBB6_FOLCA</name>
<keyword evidence="4" id="KW-1185">Reference proteome</keyword>
<gene>
    <name evidence="3" type="ORF">Fcan01_11315</name>
</gene>
<dbReference type="EMBL" id="LNIX01000005">
    <property type="protein sequence ID" value="OXA54833.1"/>
    <property type="molecule type" value="Genomic_DNA"/>
</dbReference>
<organism evidence="3 4">
    <name type="scientific">Folsomia candida</name>
    <name type="common">Springtail</name>
    <dbReference type="NCBI Taxonomy" id="158441"/>
    <lineage>
        <taxon>Eukaryota</taxon>
        <taxon>Metazoa</taxon>
        <taxon>Ecdysozoa</taxon>
        <taxon>Arthropoda</taxon>
        <taxon>Hexapoda</taxon>
        <taxon>Collembola</taxon>
        <taxon>Entomobryomorpha</taxon>
        <taxon>Isotomoidea</taxon>
        <taxon>Isotomidae</taxon>
        <taxon>Proisotominae</taxon>
        <taxon>Folsomia</taxon>
    </lineage>
</organism>
<feature type="compositionally biased region" description="Polar residues" evidence="1">
    <location>
        <begin position="244"/>
        <end position="253"/>
    </location>
</feature>
<sequence>MFYFLLIFTLFSKLDVTGSKIVDFGTPLSLNLHNFLSPRTLCRQKIFSNGIHSENLPHTKGIPIEVGLLDGNNENRTMSKIFKDRRWTCVNVIIYCNYNDTNQHNYYWAGNSNRIYKLLQNINVGYKYVENAETFKLSLAVYDYFSILVIMNVVSEVELWKSWEPTHPGPMPTVFPNFKILLLKKTNGISLSQGWFASHDAPISHHNYSGEFTVGFYPKYIAVLEVGWVWTGSEEQPPEPRPIHTNNTTQSHNIPHPHGSATWILAIKHRQESNLGRPIKGSPALNCAKLSR</sequence>
<evidence type="ECO:0000256" key="2">
    <source>
        <dbReference type="SAM" id="SignalP"/>
    </source>
</evidence>
<feature type="chain" id="PRO_5013121646" evidence="2">
    <location>
        <begin position="20"/>
        <end position="292"/>
    </location>
</feature>
<feature type="signal peptide" evidence="2">
    <location>
        <begin position="1"/>
        <end position="19"/>
    </location>
</feature>
<keyword evidence="2" id="KW-0732">Signal</keyword>
<dbReference type="AlphaFoldDB" id="A0A226EBB6"/>